<evidence type="ECO:0000313" key="1">
    <source>
        <dbReference type="EMBL" id="CDG20312.1"/>
    </source>
</evidence>
<reference evidence="1 2" key="1">
    <citation type="submission" date="2013-07" db="EMBL/GenBank/DDBJ databases">
        <authorList>
            <person name="Genoscope - CEA"/>
        </authorList>
    </citation>
    <scope>NUCLEOTIDE SEQUENCE [LARGE SCALE GENOMIC DNA]</scope>
    <source>
        <strain evidence="1 2">G6</strain>
    </source>
</reference>
<evidence type="ECO:0000313" key="2">
    <source>
        <dbReference type="Proteomes" id="UP000032735"/>
    </source>
</evidence>
<dbReference type="AlphaFoldDB" id="A0A068QZ62"/>
<protein>
    <submittedName>
        <fullName evidence="1">Uncharacterized protein</fullName>
    </submittedName>
</protein>
<sequence length="61" mass="7374">MILILVLIYSHRQIYDKEEYEDEMARLHIQYHTHGRQYVYPDVMGERGSPFIIPHGSGRQW</sequence>
<keyword evidence="2" id="KW-1185">Reference proteome</keyword>
<name>A0A068QZ62_9GAMM</name>
<proteinExistence type="predicted"/>
<dbReference type="Proteomes" id="UP000032735">
    <property type="component" value="Chromosome"/>
</dbReference>
<gene>
    <name evidence="1" type="ORF">XPG1_0657</name>
</gene>
<accession>A0A068QZ62</accession>
<dbReference type="EMBL" id="FO704551">
    <property type="protein sequence ID" value="CDG20312.1"/>
    <property type="molecule type" value="Genomic_DNA"/>
</dbReference>
<dbReference type="KEGG" id="xpo:XPG1_0657"/>
<dbReference type="HOGENOM" id="CLU_2921787_0_0_6"/>
<organism evidence="1 2">
    <name type="scientific">Xenorhabdus poinarii G6</name>
    <dbReference type="NCBI Taxonomy" id="1354304"/>
    <lineage>
        <taxon>Bacteria</taxon>
        <taxon>Pseudomonadati</taxon>
        <taxon>Pseudomonadota</taxon>
        <taxon>Gammaproteobacteria</taxon>
        <taxon>Enterobacterales</taxon>
        <taxon>Morganellaceae</taxon>
        <taxon>Xenorhabdus</taxon>
    </lineage>
</organism>